<dbReference type="Proteomes" id="UP000008881">
    <property type="component" value="Chromosome"/>
</dbReference>
<dbReference type="EMBL" id="CP002824">
    <property type="protein sequence ID" value="AEG96725.1"/>
    <property type="molecule type" value="Genomic_DNA"/>
</dbReference>
<dbReference type="HOGENOM" id="CLU_139590_0_0_6"/>
<accession>A0A0H3FMT0</accession>
<dbReference type="KEGG" id="eae:EAE_09015"/>
<dbReference type="Pfam" id="PF24172">
    <property type="entry name" value="CdiI_ImmP"/>
    <property type="match status" value="1"/>
</dbReference>
<protein>
    <submittedName>
        <fullName evidence="1">Uncharacterized protein</fullName>
    </submittedName>
</protein>
<dbReference type="eggNOG" id="ENOG5032ER2">
    <property type="taxonomic scope" value="Bacteria"/>
</dbReference>
<dbReference type="OrthoDB" id="6565706at2"/>
<sequence length="124" mass="14268">MTLFDECKEALSADFDVLEGQREKEAINILHQFPFANGNILWADLKYSDYEDINALISDNHNKNDDVFVFVDDISIPIFRTKLILIAENIYDVTALSPKLFVFNNELILQPLFPTEIIRLGMKS</sequence>
<keyword evidence="2" id="KW-1185">Reference proteome</keyword>
<dbReference type="GeneID" id="93309978"/>
<proteinExistence type="predicted"/>
<reference evidence="1 2" key="1">
    <citation type="journal article" date="2012" name="J. Bacteriol.">
        <title>Complete genome sequence of Enterobacter aerogenes KCTC 2190.</title>
        <authorList>
            <person name="Shin S.H."/>
            <person name="Kim S."/>
            <person name="Kim J.Y."/>
            <person name="Lee S."/>
            <person name="Um Y."/>
            <person name="Oh M.K."/>
            <person name="Kim Y.R."/>
            <person name="Lee J."/>
            <person name="Yang K.S."/>
        </authorList>
    </citation>
    <scope>NUCLEOTIDE SEQUENCE [LARGE SCALE GENOMIC DNA]</scope>
    <source>
        <strain evidence="1 2">KCTC 2190</strain>
    </source>
</reference>
<dbReference type="RefSeq" id="WP_015704129.1">
    <property type="nucleotide sequence ID" value="NC_015663.1"/>
</dbReference>
<evidence type="ECO:0000313" key="2">
    <source>
        <dbReference type="Proteomes" id="UP000008881"/>
    </source>
</evidence>
<organism evidence="1 2">
    <name type="scientific">Klebsiella aerogenes (strain ATCC 13048 / DSM 30053 / CCUG 1429 / JCM 1235 / KCTC 2190 / NBRC 13534 / NCIMB 10102 / NCTC 10006 / CDC 819-56)</name>
    <name type="common">Enterobacter aerogenes</name>
    <dbReference type="NCBI Taxonomy" id="1028307"/>
    <lineage>
        <taxon>Bacteria</taxon>
        <taxon>Pseudomonadati</taxon>
        <taxon>Pseudomonadota</taxon>
        <taxon>Gammaproteobacteria</taxon>
        <taxon>Enterobacterales</taxon>
        <taxon>Enterobacteriaceae</taxon>
        <taxon>Klebsiella/Raoultella group</taxon>
        <taxon>Klebsiella</taxon>
    </lineage>
</organism>
<evidence type="ECO:0000313" key="1">
    <source>
        <dbReference type="EMBL" id="AEG96725.1"/>
    </source>
</evidence>
<dbReference type="AlphaFoldDB" id="A0A0H3FMT0"/>
<gene>
    <name evidence="1" type="ordered locus">EAE_09015</name>
</gene>
<name>A0A0H3FMT0_KLEAK</name>
<dbReference type="InterPro" id="IPR049585">
    <property type="entry name" value="CdiI_EcoliA0-like"/>
</dbReference>
<dbReference type="CDD" id="cd20693">
    <property type="entry name" value="CdiI_EcoliA0-like"/>
    <property type="match status" value="1"/>
</dbReference>